<keyword evidence="4 8" id="KW-0028">Amino-acid biosynthesis</keyword>
<feature type="binding site" evidence="8">
    <location>
        <position position="320"/>
    </location>
    <ligand>
        <name>3-phosphoshikimate</name>
        <dbReference type="ChEBI" id="CHEBI:145989"/>
    </ligand>
</feature>
<dbReference type="InterPro" id="IPR006264">
    <property type="entry name" value="EPSP_synthase"/>
</dbReference>
<comment type="similarity">
    <text evidence="2 8">Belongs to the EPSP synthase family.</text>
</comment>
<protein>
    <recommendedName>
        <fullName evidence="8">3-phosphoshikimate 1-carboxyvinyltransferase</fullName>
        <ecNumber evidence="8">2.5.1.19</ecNumber>
    </recommendedName>
    <alternativeName>
        <fullName evidence="8">5-enolpyruvylshikimate-3-phosphate synthase</fullName>
        <shortName evidence="8">EPSP synthase</shortName>
        <shortName evidence="8">EPSPS</shortName>
    </alternativeName>
</protein>
<organism evidence="10">
    <name type="scientific">Bellilinea caldifistulae</name>
    <dbReference type="NCBI Taxonomy" id="360411"/>
    <lineage>
        <taxon>Bacteria</taxon>
        <taxon>Bacillati</taxon>
        <taxon>Chloroflexota</taxon>
        <taxon>Anaerolineae</taxon>
        <taxon>Anaerolineales</taxon>
        <taxon>Anaerolineaceae</taxon>
        <taxon>Bellilinea</taxon>
    </lineage>
</organism>
<dbReference type="GO" id="GO:0009073">
    <property type="term" value="P:aromatic amino acid family biosynthetic process"/>
    <property type="evidence" value="ECO:0007669"/>
    <property type="project" value="UniProtKB-KW"/>
</dbReference>
<dbReference type="InterPro" id="IPR001986">
    <property type="entry name" value="Enolpyruvate_Tfrase_dom"/>
</dbReference>
<keyword evidence="6 8" id="KW-0057">Aromatic amino acid biosynthesis</keyword>
<comment type="caution">
    <text evidence="10">The sequence shown here is derived from an EMBL/GenBank/DDBJ whole genome shotgun (WGS) entry which is preliminary data.</text>
</comment>
<dbReference type="InterPro" id="IPR023193">
    <property type="entry name" value="EPSP_synthase_CS"/>
</dbReference>
<dbReference type="PANTHER" id="PTHR21090">
    <property type="entry name" value="AROM/DEHYDROQUINATE SYNTHASE"/>
    <property type="match status" value="1"/>
</dbReference>
<feature type="binding site" evidence="8">
    <location>
        <position position="22"/>
    </location>
    <ligand>
        <name>phosphoenolpyruvate</name>
        <dbReference type="ChEBI" id="CHEBI:58702"/>
    </ligand>
</feature>
<feature type="binding site" evidence="8">
    <location>
        <position position="27"/>
    </location>
    <ligand>
        <name>3-phosphoshikimate</name>
        <dbReference type="ChEBI" id="CHEBI:145989"/>
    </ligand>
</feature>
<dbReference type="GO" id="GO:0008652">
    <property type="term" value="P:amino acid biosynthetic process"/>
    <property type="evidence" value="ECO:0007669"/>
    <property type="project" value="UniProtKB-KW"/>
</dbReference>
<dbReference type="PANTHER" id="PTHR21090:SF5">
    <property type="entry name" value="PENTAFUNCTIONAL AROM POLYPEPTIDE"/>
    <property type="match status" value="1"/>
</dbReference>
<dbReference type="PROSITE" id="PS00104">
    <property type="entry name" value="EPSP_SYNTHASE_1"/>
    <property type="match status" value="1"/>
</dbReference>
<evidence type="ECO:0000259" key="9">
    <source>
        <dbReference type="Pfam" id="PF00275"/>
    </source>
</evidence>
<evidence type="ECO:0000256" key="1">
    <source>
        <dbReference type="ARBA" id="ARBA00004811"/>
    </source>
</evidence>
<dbReference type="Gene3D" id="3.65.10.10">
    <property type="entry name" value="Enolpyruvate transferase domain"/>
    <property type="match status" value="2"/>
</dbReference>
<feature type="binding site" evidence="8">
    <location>
        <position position="169"/>
    </location>
    <ligand>
        <name>phosphoenolpyruvate</name>
        <dbReference type="ChEBI" id="CHEBI:58702"/>
    </ligand>
</feature>
<dbReference type="NCBIfam" id="TIGR01356">
    <property type="entry name" value="aroA"/>
    <property type="match status" value="1"/>
</dbReference>
<evidence type="ECO:0000313" key="10">
    <source>
        <dbReference type="EMBL" id="HGS85986.1"/>
    </source>
</evidence>
<dbReference type="GO" id="GO:0009423">
    <property type="term" value="P:chorismate biosynthetic process"/>
    <property type="evidence" value="ECO:0007669"/>
    <property type="project" value="UniProtKB-UniRule"/>
</dbReference>
<evidence type="ECO:0000256" key="5">
    <source>
        <dbReference type="ARBA" id="ARBA00022679"/>
    </source>
</evidence>
<evidence type="ECO:0000256" key="3">
    <source>
        <dbReference type="ARBA" id="ARBA00022490"/>
    </source>
</evidence>
<comment type="caution">
    <text evidence="8">Lacks conserved residue(s) required for the propagation of feature annotation.</text>
</comment>
<evidence type="ECO:0000256" key="6">
    <source>
        <dbReference type="ARBA" id="ARBA00023141"/>
    </source>
</evidence>
<feature type="binding site" evidence="8">
    <location>
        <position position="167"/>
    </location>
    <ligand>
        <name>3-phosphoshikimate</name>
        <dbReference type="ChEBI" id="CHEBI:145989"/>
    </ligand>
</feature>
<dbReference type="PIRSF" id="PIRSF000505">
    <property type="entry name" value="EPSPS"/>
    <property type="match status" value="1"/>
</dbReference>
<dbReference type="InterPro" id="IPR013792">
    <property type="entry name" value="RNA3'P_cycl/enolpyr_Trfase_a/b"/>
</dbReference>
<feature type="binding site" evidence="8">
    <location>
        <position position="347"/>
    </location>
    <ligand>
        <name>3-phosphoshikimate</name>
        <dbReference type="ChEBI" id="CHEBI:145989"/>
    </ligand>
</feature>
<keyword evidence="3 8" id="KW-0963">Cytoplasm</keyword>
<dbReference type="FunFam" id="3.65.10.10:FF:000005">
    <property type="entry name" value="3-phosphoshikimate 1-carboxyvinyltransferase"/>
    <property type="match status" value="1"/>
</dbReference>
<feature type="binding site" evidence="8">
    <location>
        <position position="394"/>
    </location>
    <ligand>
        <name>phosphoenolpyruvate</name>
        <dbReference type="ChEBI" id="CHEBI:58702"/>
    </ligand>
</feature>
<dbReference type="AlphaFoldDB" id="A0A7C4KXC6"/>
<feature type="domain" description="Enolpyruvate transferase" evidence="9">
    <location>
        <begin position="10"/>
        <end position="429"/>
    </location>
</feature>
<name>A0A7C4KXC6_9CHLR</name>
<dbReference type="GO" id="GO:0005737">
    <property type="term" value="C:cytoplasm"/>
    <property type="evidence" value="ECO:0007669"/>
    <property type="project" value="UniProtKB-SubCell"/>
</dbReference>
<dbReference type="GO" id="GO:0003866">
    <property type="term" value="F:3-phosphoshikimate 1-carboxyvinyltransferase activity"/>
    <property type="evidence" value="ECO:0007669"/>
    <property type="project" value="UniProtKB-UniRule"/>
</dbReference>
<dbReference type="Pfam" id="PF00275">
    <property type="entry name" value="EPSP_synthase"/>
    <property type="match status" value="1"/>
</dbReference>
<comment type="pathway">
    <text evidence="1 8">Metabolic intermediate biosynthesis; chorismate biosynthesis; chorismate from D-erythrose 4-phosphate and phosphoenolpyruvate: step 6/7.</text>
</comment>
<dbReference type="SUPFAM" id="SSF55205">
    <property type="entry name" value="EPT/RTPC-like"/>
    <property type="match status" value="1"/>
</dbReference>
<evidence type="ECO:0000256" key="8">
    <source>
        <dbReference type="HAMAP-Rule" id="MF_00210"/>
    </source>
</evidence>
<feature type="binding site" evidence="8">
    <location>
        <position position="351"/>
    </location>
    <ligand>
        <name>phosphoenolpyruvate</name>
        <dbReference type="ChEBI" id="CHEBI:58702"/>
    </ligand>
</feature>
<feature type="active site" description="Proton acceptor" evidence="8">
    <location>
        <position position="320"/>
    </location>
</feature>
<dbReference type="InterPro" id="IPR036968">
    <property type="entry name" value="Enolpyruvate_Tfrase_sf"/>
</dbReference>
<sequence length="444" mass="46315">MSRLTVFPDHPLRGEVNLPGDKSISHRAALLAAMAEGESRIEHFLDSGVTRALLNALPQVGVAWQLDGETLTVQGQPWRNPSAALNCGNSATTLRLLAGALAARNTAAVLDGSAGLRRRPMGRILQPLRAMGAAIDSADGEHAPLTLSQRPAGKPLRAATHRLAVASAQVKSCLLLAGLAAEGAVTVIEPHRSRDHSERLLGALGVEIESRPLEDGWGVTIHPHPAALPPFHLTIPGDTSAAAFWLVASSITPGSRITLPGVGLNPGRIGLLEALQEMGGRIEVIPRGEQGGEPVGDVVAAHADLQGIEIHGERVTAMIDEFPVFAVAAAFATGITRVREADELRHKESDRIRALCSLLSALGAKVEEQPDGFTVYGQGGLRGGASVQAEGDHRIAMAAAVAGLAADQPVTVQGAEIMAESYPNFAETLQGLGGKIRMEAENGG</sequence>
<comment type="subunit">
    <text evidence="8">Monomer.</text>
</comment>
<feature type="binding site" evidence="8">
    <location>
        <position position="169"/>
    </location>
    <ligand>
        <name>3-phosphoshikimate</name>
        <dbReference type="ChEBI" id="CHEBI:145989"/>
    </ligand>
</feature>
<dbReference type="UniPathway" id="UPA00053">
    <property type="reaction ID" value="UER00089"/>
</dbReference>
<feature type="binding site" evidence="8">
    <location>
        <position position="119"/>
    </location>
    <ligand>
        <name>phosphoenolpyruvate</name>
        <dbReference type="ChEBI" id="CHEBI:58702"/>
    </ligand>
</feature>
<evidence type="ECO:0000256" key="2">
    <source>
        <dbReference type="ARBA" id="ARBA00009948"/>
    </source>
</evidence>
<comment type="subcellular location">
    <subcellularLocation>
        <location evidence="8">Cytoplasm</location>
    </subcellularLocation>
</comment>
<evidence type="ECO:0000256" key="4">
    <source>
        <dbReference type="ARBA" id="ARBA00022605"/>
    </source>
</evidence>
<feature type="binding site" evidence="8">
    <location>
        <position position="22"/>
    </location>
    <ligand>
        <name>3-phosphoshikimate</name>
        <dbReference type="ChEBI" id="CHEBI:145989"/>
    </ligand>
</feature>
<keyword evidence="5 8" id="KW-0808">Transferase</keyword>
<gene>
    <name evidence="8 10" type="primary">aroA</name>
    <name evidence="10" type="ORF">ENT17_00025</name>
</gene>
<comment type="function">
    <text evidence="8">Catalyzes the transfer of the enolpyruvyl moiety of phosphoenolpyruvate (PEP) to the 5-hydroxyl of shikimate-3-phosphate (S3P) to produce enolpyruvyl shikimate-3-phosphate and inorganic phosphate.</text>
</comment>
<dbReference type="PROSITE" id="PS00885">
    <property type="entry name" value="EPSP_SYNTHASE_2"/>
    <property type="match status" value="1"/>
</dbReference>
<feature type="binding site" evidence="8">
    <location>
        <position position="23"/>
    </location>
    <ligand>
        <name>3-phosphoshikimate</name>
        <dbReference type="ChEBI" id="CHEBI:145989"/>
    </ligand>
</feature>
<reference evidence="10" key="1">
    <citation type="journal article" date="2020" name="mSystems">
        <title>Genome- and Community-Level Interaction Insights into Carbon Utilization and Element Cycling Functions of Hydrothermarchaeota in Hydrothermal Sediment.</title>
        <authorList>
            <person name="Zhou Z."/>
            <person name="Liu Y."/>
            <person name="Xu W."/>
            <person name="Pan J."/>
            <person name="Luo Z.H."/>
            <person name="Li M."/>
        </authorList>
    </citation>
    <scope>NUCLEOTIDE SEQUENCE [LARGE SCALE GENOMIC DNA]</scope>
    <source>
        <strain evidence="10">SpSt-556</strain>
    </source>
</reference>
<accession>A0A7C4KXC6</accession>
<dbReference type="EMBL" id="DSXR01000001">
    <property type="protein sequence ID" value="HGS85986.1"/>
    <property type="molecule type" value="Genomic_DNA"/>
</dbReference>
<dbReference type="HAMAP" id="MF_00210">
    <property type="entry name" value="EPSP_synth"/>
    <property type="match status" value="1"/>
</dbReference>
<proteinExistence type="inferred from homology"/>
<evidence type="ECO:0000256" key="7">
    <source>
        <dbReference type="ARBA" id="ARBA00044633"/>
    </source>
</evidence>
<dbReference type="CDD" id="cd01556">
    <property type="entry name" value="EPSP_synthase"/>
    <property type="match status" value="1"/>
</dbReference>
<dbReference type="EC" id="2.5.1.19" evidence="8"/>
<comment type="catalytic activity">
    <reaction evidence="7">
        <text>3-phosphoshikimate + phosphoenolpyruvate = 5-O-(1-carboxyvinyl)-3-phosphoshikimate + phosphate</text>
        <dbReference type="Rhea" id="RHEA:21256"/>
        <dbReference type="ChEBI" id="CHEBI:43474"/>
        <dbReference type="ChEBI" id="CHEBI:57701"/>
        <dbReference type="ChEBI" id="CHEBI:58702"/>
        <dbReference type="ChEBI" id="CHEBI:145989"/>
        <dbReference type="EC" id="2.5.1.19"/>
    </reaction>
    <physiologicalReaction direction="left-to-right" evidence="7">
        <dbReference type="Rhea" id="RHEA:21257"/>
    </physiologicalReaction>
</comment>